<proteinExistence type="predicted"/>
<keyword evidence="2" id="KW-1185">Reference proteome</keyword>
<comment type="caution">
    <text evidence="1">The sequence shown here is derived from an EMBL/GenBank/DDBJ whole genome shotgun (WGS) entry which is preliminary data.</text>
</comment>
<evidence type="ECO:0000313" key="2">
    <source>
        <dbReference type="Proteomes" id="UP000244224"/>
    </source>
</evidence>
<dbReference type="EMBL" id="QBKP01000020">
    <property type="protein sequence ID" value="PTX45829.1"/>
    <property type="molecule type" value="Genomic_DNA"/>
</dbReference>
<sequence length="160" mass="18219">MLKFLNDEREDEPKLQAPLCLAIFIHDVSKKSDGGYDFKKTGNSIEVLMTPDPDDLTAQSFEIMRAWVKRMSCEIGMSMSVSLTDTYIGVCLSRRRPNHKKREKFAATLIDRCGRGDFDFRSVTDNGTMRRLTPDDMQIQINILSMQIMIGLATGYDVKL</sequence>
<name>A0A2T6APS8_9RHOB</name>
<organism evidence="1 2">
    <name type="scientific">Gemmobacter caeni</name>
    <dbReference type="NCBI Taxonomy" id="589035"/>
    <lineage>
        <taxon>Bacteria</taxon>
        <taxon>Pseudomonadati</taxon>
        <taxon>Pseudomonadota</taxon>
        <taxon>Alphaproteobacteria</taxon>
        <taxon>Rhodobacterales</taxon>
        <taxon>Paracoccaceae</taxon>
        <taxon>Gemmobacter</taxon>
    </lineage>
</organism>
<gene>
    <name evidence="1" type="ORF">C8N34_12070</name>
</gene>
<accession>A0A2T6APS8</accession>
<dbReference type="AlphaFoldDB" id="A0A2T6APS8"/>
<protein>
    <submittedName>
        <fullName evidence="1">Uncharacterized protein</fullName>
    </submittedName>
</protein>
<dbReference type="Proteomes" id="UP000244224">
    <property type="component" value="Unassembled WGS sequence"/>
</dbReference>
<evidence type="ECO:0000313" key="1">
    <source>
        <dbReference type="EMBL" id="PTX45829.1"/>
    </source>
</evidence>
<dbReference type="RefSeq" id="WP_108130491.1">
    <property type="nucleotide sequence ID" value="NZ_QBKP01000020.1"/>
</dbReference>
<reference evidence="1 2" key="1">
    <citation type="submission" date="2018-04" db="EMBL/GenBank/DDBJ databases">
        <title>Genomic Encyclopedia of Archaeal and Bacterial Type Strains, Phase II (KMG-II): from individual species to whole genera.</title>
        <authorList>
            <person name="Goeker M."/>
        </authorList>
    </citation>
    <scope>NUCLEOTIDE SEQUENCE [LARGE SCALE GENOMIC DNA]</scope>
    <source>
        <strain evidence="1 2">DSM 21823</strain>
    </source>
</reference>